<organism evidence="1 2">
    <name type="scientific">Acaulospora morrowiae</name>
    <dbReference type="NCBI Taxonomy" id="94023"/>
    <lineage>
        <taxon>Eukaryota</taxon>
        <taxon>Fungi</taxon>
        <taxon>Fungi incertae sedis</taxon>
        <taxon>Mucoromycota</taxon>
        <taxon>Glomeromycotina</taxon>
        <taxon>Glomeromycetes</taxon>
        <taxon>Diversisporales</taxon>
        <taxon>Acaulosporaceae</taxon>
        <taxon>Acaulospora</taxon>
    </lineage>
</organism>
<keyword evidence="2" id="KW-1185">Reference proteome</keyword>
<evidence type="ECO:0000313" key="1">
    <source>
        <dbReference type="EMBL" id="CAG8442436.1"/>
    </source>
</evidence>
<sequence>MGEERRPERPGINDCYSTTIVILLTATRQTLRWHDIVPHTAQIRIIYIDNWQNFKLSSHSSSAVAAGTSACSPLHTQNHGNEVEGIQLSLLLEPTVIGERIMSTLILYDIPSFLIYATKQTSVLEETSSAFAVNKSLFARDDRCESLRSAKMRNDLHQVCGMTSYHGTFDFATISKQFLFTTIVSSPWGDAPPSDIIGYMESNLGQ</sequence>
<name>A0A9N8VA51_9GLOM</name>
<accession>A0A9N8VA51</accession>
<dbReference type="Proteomes" id="UP000789342">
    <property type="component" value="Unassembled WGS sequence"/>
</dbReference>
<dbReference type="EMBL" id="CAJVPV010000095">
    <property type="protein sequence ID" value="CAG8442436.1"/>
    <property type="molecule type" value="Genomic_DNA"/>
</dbReference>
<proteinExistence type="predicted"/>
<reference evidence="1" key="1">
    <citation type="submission" date="2021-06" db="EMBL/GenBank/DDBJ databases">
        <authorList>
            <person name="Kallberg Y."/>
            <person name="Tangrot J."/>
            <person name="Rosling A."/>
        </authorList>
    </citation>
    <scope>NUCLEOTIDE SEQUENCE</scope>
    <source>
        <strain evidence="1">CL551</strain>
    </source>
</reference>
<evidence type="ECO:0000313" key="2">
    <source>
        <dbReference type="Proteomes" id="UP000789342"/>
    </source>
</evidence>
<protein>
    <submittedName>
        <fullName evidence="1">4773_t:CDS:1</fullName>
    </submittedName>
</protein>
<comment type="caution">
    <text evidence="1">The sequence shown here is derived from an EMBL/GenBank/DDBJ whole genome shotgun (WGS) entry which is preliminary data.</text>
</comment>
<dbReference type="AlphaFoldDB" id="A0A9N8VA51"/>
<gene>
    <name evidence="1" type="ORF">AMORRO_LOCUS387</name>
</gene>